<organism evidence="2 3">
    <name type="scientific">Nocardia seriolae</name>
    <dbReference type="NCBI Taxonomy" id="37332"/>
    <lineage>
        <taxon>Bacteria</taxon>
        <taxon>Bacillati</taxon>
        <taxon>Actinomycetota</taxon>
        <taxon>Actinomycetes</taxon>
        <taxon>Mycobacteriales</taxon>
        <taxon>Nocardiaceae</taxon>
        <taxon>Nocardia</taxon>
    </lineage>
</organism>
<evidence type="ECO:0000313" key="2">
    <source>
        <dbReference type="EMBL" id="GAP30384.1"/>
    </source>
</evidence>
<dbReference type="RefSeq" id="WP_033089035.1">
    <property type="nucleotide sequence ID" value="NZ_AP017900.1"/>
</dbReference>
<proteinExistence type="predicted"/>
<dbReference type="Proteomes" id="UP000180166">
    <property type="component" value="Chromosome"/>
</dbReference>
<dbReference type="InterPro" id="IPR054058">
    <property type="entry name" value="HTH_67"/>
</dbReference>
<reference evidence="1 4" key="3">
    <citation type="submission" date="2016-10" db="EMBL/GenBank/DDBJ databases">
        <title>Genome sequence of Nocardia seriolae strain EM150506, isolated from Anguila japonica.</title>
        <authorList>
            <person name="Han H.-J."/>
        </authorList>
    </citation>
    <scope>NUCLEOTIDE SEQUENCE [LARGE SCALE GENOMIC DNA]</scope>
    <source>
        <strain evidence="1 4">EM150506</strain>
    </source>
</reference>
<sequence>MDNAFAREIWRVLEPLHAITYFAADCIAANKAIGLRGFWMGYFASRSAPLGAVGPSVVEATFYNFHPDMVRRAIPDAWKFATPDTVIATRTIAAAAVLRAVVPDIATIAARAVPHLQAAIANAPAAGRPLFAANRDLPTPGDSVHALWQAATALREHRGDGHVACLLSEGIDGVEAHVLFAVSTGGPEQLWRDNRGWSETDWKAARERLTDRGLLDADGITEAGRALRAHLEARTDALAVTAYRGVPAMLETVAALTPAARAVVRSGEVPYPNPMGADPT</sequence>
<name>A0ABC9YY87_9NOCA</name>
<evidence type="ECO:0000313" key="3">
    <source>
        <dbReference type="Proteomes" id="UP000037179"/>
    </source>
</evidence>
<dbReference type="EMBL" id="CP017839">
    <property type="protein sequence ID" value="APB00368.1"/>
    <property type="molecule type" value="Genomic_DNA"/>
</dbReference>
<evidence type="ECO:0008006" key="5">
    <source>
        <dbReference type="Google" id="ProtNLM"/>
    </source>
</evidence>
<reference evidence="3" key="1">
    <citation type="submission" date="2015-07" db="EMBL/GenBank/DDBJ databases">
        <title>Nocardia seriolae U-1 whole genome shotgun sequence.</title>
        <authorList>
            <person name="Imajoh M."/>
            <person name="Fukumoto Y."/>
            <person name="Sukeda M."/>
            <person name="Yamane J."/>
            <person name="Yamasaki K."/>
            <person name="Shimizu M."/>
            <person name="Ohnishi K."/>
            <person name="Oshima S."/>
        </authorList>
    </citation>
    <scope>NUCLEOTIDE SEQUENCE [LARGE SCALE GENOMIC DNA]</scope>
    <source>
        <strain evidence="3">U-1</strain>
    </source>
</reference>
<dbReference type="Proteomes" id="UP000037179">
    <property type="component" value="Unassembled WGS sequence"/>
</dbReference>
<dbReference type="Pfam" id="PF21863">
    <property type="entry name" value="HTH_67"/>
    <property type="match status" value="1"/>
</dbReference>
<accession>A0ABC9YY87</accession>
<keyword evidence="3" id="KW-1185">Reference proteome</keyword>
<evidence type="ECO:0000313" key="4">
    <source>
        <dbReference type="Proteomes" id="UP000180166"/>
    </source>
</evidence>
<dbReference type="NCBIfam" id="NF047719">
    <property type="entry name" value="SCO6745_fam_HTH"/>
    <property type="match status" value="1"/>
</dbReference>
<dbReference type="GeneID" id="93376818"/>
<dbReference type="AlphaFoldDB" id="A0ABC9YY87"/>
<dbReference type="KEGG" id="nsr:NS506_06332"/>
<reference evidence="2 3" key="2">
    <citation type="journal article" date="2016" name="Genome Announc.">
        <title>Draft Genome Sequence of Erythromycin- and Oxytetracycline-Sensitive Nocardia seriolae Strain U-1 (NBRC 110359).</title>
        <authorList>
            <person name="Imajoh M."/>
            <person name="Sukeda M."/>
            <person name="Shimizu M."/>
            <person name="Yamane J."/>
            <person name="Ohnishi K."/>
            <person name="Oshima S."/>
        </authorList>
    </citation>
    <scope>NUCLEOTIDE SEQUENCE [LARGE SCALE GENOMIC DNA]</scope>
    <source>
        <strain evidence="2 3">U-1</strain>
    </source>
</reference>
<protein>
    <recommendedName>
        <fullName evidence="5">SalK</fullName>
    </recommendedName>
</protein>
<gene>
    <name evidence="1" type="ORF">NS506_06332</name>
    <name evidence="2" type="ORF">NSK11_contig00079-0021</name>
</gene>
<evidence type="ECO:0000313" key="1">
    <source>
        <dbReference type="EMBL" id="APB00368.1"/>
    </source>
</evidence>
<dbReference type="EMBL" id="BBYQ01000079">
    <property type="protein sequence ID" value="GAP30384.1"/>
    <property type="molecule type" value="Genomic_DNA"/>
</dbReference>